<protein>
    <submittedName>
        <fullName evidence="3">Phosphopantothenate--cysteine ligase 2</fullName>
    </submittedName>
</protein>
<dbReference type="PANTHER" id="PTHR12290">
    <property type="entry name" value="CORNICHON-RELATED"/>
    <property type="match status" value="1"/>
</dbReference>
<organism evidence="3 4">
    <name type="scientific">Folsomia candida</name>
    <name type="common">Springtail</name>
    <dbReference type="NCBI Taxonomy" id="158441"/>
    <lineage>
        <taxon>Eukaryota</taxon>
        <taxon>Metazoa</taxon>
        <taxon>Ecdysozoa</taxon>
        <taxon>Arthropoda</taxon>
        <taxon>Hexapoda</taxon>
        <taxon>Collembola</taxon>
        <taxon>Entomobryomorpha</taxon>
        <taxon>Isotomoidea</taxon>
        <taxon>Isotomidae</taxon>
        <taxon>Proisotominae</taxon>
        <taxon>Folsomia</taxon>
    </lineage>
</organism>
<evidence type="ECO:0000313" key="3">
    <source>
        <dbReference type="EMBL" id="OXA63118.1"/>
    </source>
</evidence>
<dbReference type="GO" id="GO:0015937">
    <property type="term" value="P:coenzyme A biosynthetic process"/>
    <property type="evidence" value="ECO:0007669"/>
    <property type="project" value="UniProtKB-ARBA"/>
</dbReference>
<proteinExistence type="inferred from homology"/>
<sequence length="333" mass="37300">MSEQGKSCASFSPVKAQSASDMAKETGGQWNEFFSSVPEPAHFQESIAAVTKFISSKQADQSSRVVMVSSGGTTVPLEQLTVRFVDNFSSGTRGAASTEYFLERDYPVIFLYRAKSLQPYSRHIPSVLDLLELDETSAGVNVKSADVARTRLILEKYMKNKSSYLMITYETLGDYLWLLKGIAQALDCMGPRAMLYLAAAVSDFYVPIHDMPEHKMQSDRKPVIEFSLVPKMLLPLANIWAPNAFIVSFKLETDEDLLLPKALQALEKYQHDIVVANLLTTRKKWVTLVERTGKVTKLVNSTEDRDIEELIVNTVVDKHTEYIIGRPTAQESL</sequence>
<dbReference type="Pfam" id="PF04127">
    <property type="entry name" value="DFP"/>
    <property type="match status" value="1"/>
</dbReference>
<comment type="caution">
    <text evidence="3">The sequence shown here is derived from an EMBL/GenBank/DDBJ whole genome shotgun (WGS) entry which is preliminary data.</text>
</comment>
<dbReference type="AlphaFoldDB" id="A0A226F0X2"/>
<evidence type="ECO:0000259" key="2">
    <source>
        <dbReference type="Pfam" id="PF04127"/>
    </source>
</evidence>
<keyword evidence="3" id="KW-0436">Ligase</keyword>
<keyword evidence="4" id="KW-1185">Reference proteome</keyword>
<dbReference type="InterPro" id="IPR035929">
    <property type="entry name" value="CoaB-like_sf"/>
</dbReference>
<evidence type="ECO:0000256" key="1">
    <source>
        <dbReference type="ARBA" id="ARBA00005703"/>
    </source>
</evidence>
<feature type="domain" description="DNA/pantothenate metabolism flavoprotein C-terminal" evidence="2">
    <location>
        <begin position="194"/>
        <end position="298"/>
    </location>
</feature>
<dbReference type="Proteomes" id="UP000198287">
    <property type="component" value="Unassembled WGS sequence"/>
</dbReference>
<name>A0A226F0X2_FOLCA</name>
<accession>A0A226F0X2</accession>
<dbReference type="STRING" id="158441.A0A226F0X2"/>
<dbReference type="InterPro" id="IPR007085">
    <property type="entry name" value="DNA/pantothenate-metab_flavo_C"/>
</dbReference>
<dbReference type="OMA" id="LERYQHH"/>
<dbReference type="EMBL" id="LNIX01000001">
    <property type="protein sequence ID" value="OXA63118.1"/>
    <property type="molecule type" value="Genomic_DNA"/>
</dbReference>
<dbReference type="Gene3D" id="3.40.50.10300">
    <property type="entry name" value="CoaB-like"/>
    <property type="match status" value="1"/>
</dbReference>
<reference evidence="3 4" key="1">
    <citation type="submission" date="2015-12" db="EMBL/GenBank/DDBJ databases">
        <title>The genome of Folsomia candida.</title>
        <authorList>
            <person name="Faddeeva A."/>
            <person name="Derks M.F."/>
            <person name="Anvar Y."/>
            <person name="Smit S."/>
            <person name="Van Straalen N."/>
            <person name="Roelofs D."/>
        </authorList>
    </citation>
    <scope>NUCLEOTIDE SEQUENCE [LARGE SCALE GENOMIC DNA]</scope>
    <source>
        <strain evidence="3 4">VU population</strain>
        <tissue evidence="3">Whole body</tissue>
    </source>
</reference>
<dbReference type="SUPFAM" id="SSF102645">
    <property type="entry name" value="CoaB-like"/>
    <property type="match status" value="1"/>
</dbReference>
<gene>
    <name evidence="3" type="ORF">Fcan01_03657</name>
</gene>
<comment type="similarity">
    <text evidence="1">Belongs to the PPC synthetase family.</text>
</comment>
<dbReference type="OrthoDB" id="70224at2759"/>
<dbReference type="GO" id="GO:0016874">
    <property type="term" value="F:ligase activity"/>
    <property type="evidence" value="ECO:0007669"/>
    <property type="project" value="UniProtKB-KW"/>
</dbReference>
<evidence type="ECO:0000313" key="4">
    <source>
        <dbReference type="Proteomes" id="UP000198287"/>
    </source>
</evidence>